<proteinExistence type="predicted"/>
<gene>
    <name evidence="1" type="ORF">SAMN05443547_1572</name>
</gene>
<dbReference type="OrthoDB" id="7297045at2"/>
<keyword evidence="2" id="KW-1185">Reference proteome</keyword>
<accession>A0A1M7ZX73</accession>
<protein>
    <recommendedName>
        <fullName evidence="3">SGNH/GDSL hydrolase family protein</fullName>
    </recommendedName>
</protein>
<dbReference type="AlphaFoldDB" id="A0A1M7ZX73"/>
<dbReference type="SUPFAM" id="SSF52266">
    <property type="entry name" value="SGNH hydrolase"/>
    <property type="match status" value="1"/>
</dbReference>
<organism evidence="1 2">
    <name type="scientific">Flavobacterium cucumis</name>
    <dbReference type="NCBI Taxonomy" id="416016"/>
    <lineage>
        <taxon>Bacteria</taxon>
        <taxon>Pseudomonadati</taxon>
        <taxon>Bacteroidota</taxon>
        <taxon>Flavobacteriia</taxon>
        <taxon>Flavobacteriales</taxon>
        <taxon>Flavobacteriaceae</taxon>
        <taxon>Flavobacterium</taxon>
    </lineage>
</organism>
<dbReference type="STRING" id="416016.SAMN05443547_1572"/>
<dbReference type="Proteomes" id="UP000184611">
    <property type="component" value="Unassembled WGS sequence"/>
</dbReference>
<dbReference type="EMBL" id="FRYK01000002">
    <property type="protein sequence ID" value="SHO73217.1"/>
    <property type="molecule type" value="Genomic_DNA"/>
</dbReference>
<name>A0A1M7ZX73_9FLAO</name>
<sequence length="294" mass="34218">MKQFLLFIGKIILVLLLSAIALDFIYTLVFAQSDTRNKVENVINSKPQKYDVIVLGTSRANNHFVSELFEKEGLKTFNYGMSGSHLFETSLLLKLMVERGWKIKNVIVETDLNLSNEKRDDGTFGRFMPFLHQSKTITEHFKNENDFTELYYIPFYRYIRFDAKVGFRAWYKTLINEPTNILHHKGYYPLGFNPKANMKNNIEGLVPLRNRYYEEIKQICKANDIHLIAVTTPMCANVKGMDYFKKVKALYPEIKEFEHVVEGDEYFSSCGHLNDKGARLFTATIIKALDFKNE</sequence>
<evidence type="ECO:0000313" key="1">
    <source>
        <dbReference type="EMBL" id="SHO73217.1"/>
    </source>
</evidence>
<dbReference type="RefSeq" id="WP_073583102.1">
    <property type="nucleotide sequence ID" value="NZ_CBCSEA010000006.1"/>
</dbReference>
<evidence type="ECO:0008006" key="3">
    <source>
        <dbReference type="Google" id="ProtNLM"/>
    </source>
</evidence>
<evidence type="ECO:0000313" key="2">
    <source>
        <dbReference type="Proteomes" id="UP000184611"/>
    </source>
</evidence>
<reference evidence="2" key="1">
    <citation type="submission" date="2016-12" db="EMBL/GenBank/DDBJ databases">
        <authorList>
            <person name="Varghese N."/>
            <person name="Submissions S."/>
        </authorList>
    </citation>
    <scope>NUCLEOTIDE SEQUENCE [LARGE SCALE GENOMIC DNA]</scope>
    <source>
        <strain evidence="2">DSM 18830</strain>
    </source>
</reference>